<organism evidence="3 4">
    <name type="scientific">Phialemonium thermophilum</name>
    <dbReference type="NCBI Taxonomy" id="223376"/>
    <lineage>
        <taxon>Eukaryota</taxon>
        <taxon>Fungi</taxon>
        <taxon>Dikarya</taxon>
        <taxon>Ascomycota</taxon>
        <taxon>Pezizomycotina</taxon>
        <taxon>Sordariomycetes</taxon>
        <taxon>Sordariomycetidae</taxon>
        <taxon>Cephalothecales</taxon>
        <taxon>Cephalothecaceae</taxon>
        <taxon>Phialemonium</taxon>
    </lineage>
</organism>
<dbReference type="Proteomes" id="UP001586593">
    <property type="component" value="Unassembled WGS sequence"/>
</dbReference>
<name>A0ABR3UZ99_9PEZI</name>
<feature type="compositionally biased region" description="Low complexity" evidence="1">
    <location>
        <begin position="144"/>
        <end position="159"/>
    </location>
</feature>
<evidence type="ECO:0000256" key="1">
    <source>
        <dbReference type="SAM" id="MobiDB-lite"/>
    </source>
</evidence>
<keyword evidence="2" id="KW-0812">Transmembrane</keyword>
<feature type="region of interest" description="Disordered" evidence="1">
    <location>
        <begin position="93"/>
        <end position="182"/>
    </location>
</feature>
<feature type="transmembrane region" description="Helical" evidence="2">
    <location>
        <begin position="68"/>
        <end position="90"/>
    </location>
</feature>
<protein>
    <submittedName>
        <fullName evidence="3">Uncharacterized protein</fullName>
    </submittedName>
</protein>
<evidence type="ECO:0000313" key="3">
    <source>
        <dbReference type="EMBL" id="KAL1834994.1"/>
    </source>
</evidence>
<feature type="compositionally biased region" description="Low complexity" evidence="1">
    <location>
        <begin position="171"/>
        <end position="180"/>
    </location>
</feature>
<keyword evidence="2" id="KW-1133">Transmembrane helix</keyword>
<proteinExistence type="predicted"/>
<feature type="compositionally biased region" description="Low complexity" evidence="1">
    <location>
        <begin position="93"/>
        <end position="106"/>
    </location>
</feature>
<evidence type="ECO:0000256" key="2">
    <source>
        <dbReference type="SAM" id="Phobius"/>
    </source>
</evidence>
<keyword evidence="2" id="KW-0472">Membrane</keyword>
<keyword evidence="4" id="KW-1185">Reference proteome</keyword>
<evidence type="ECO:0000313" key="4">
    <source>
        <dbReference type="Proteomes" id="UP001586593"/>
    </source>
</evidence>
<gene>
    <name evidence="3" type="ORF">VTK73DRAFT_6499</name>
</gene>
<feature type="compositionally biased region" description="Pro residues" evidence="1">
    <location>
        <begin position="130"/>
        <end position="143"/>
    </location>
</feature>
<dbReference type="EMBL" id="JAZHXJ010003665">
    <property type="protein sequence ID" value="KAL1834994.1"/>
    <property type="molecule type" value="Genomic_DNA"/>
</dbReference>
<accession>A0ABR3UZ99</accession>
<reference evidence="3 4" key="1">
    <citation type="journal article" date="2024" name="Commun. Biol.">
        <title>Comparative genomic analysis of thermophilic fungi reveals convergent evolutionary adaptations and gene losses.</title>
        <authorList>
            <person name="Steindorff A.S."/>
            <person name="Aguilar-Pontes M.V."/>
            <person name="Robinson A.J."/>
            <person name="Andreopoulos B."/>
            <person name="LaButti K."/>
            <person name="Kuo A."/>
            <person name="Mondo S."/>
            <person name="Riley R."/>
            <person name="Otillar R."/>
            <person name="Haridas S."/>
            <person name="Lipzen A."/>
            <person name="Grimwood J."/>
            <person name="Schmutz J."/>
            <person name="Clum A."/>
            <person name="Reid I.D."/>
            <person name="Moisan M.C."/>
            <person name="Butler G."/>
            <person name="Nguyen T.T.M."/>
            <person name="Dewar K."/>
            <person name="Conant G."/>
            <person name="Drula E."/>
            <person name="Henrissat B."/>
            <person name="Hansel C."/>
            <person name="Singer S."/>
            <person name="Hutchinson M.I."/>
            <person name="de Vries R.P."/>
            <person name="Natvig D.O."/>
            <person name="Powell A.J."/>
            <person name="Tsang A."/>
            <person name="Grigoriev I.V."/>
        </authorList>
    </citation>
    <scope>NUCLEOTIDE SEQUENCE [LARGE SCALE GENOMIC DNA]</scope>
    <source>
        <strain evidence="3 4">ATCC 24622</strain>
    </source>
</reference>
<sequence length="237" mass="25159">MSRSSVAMPITLSTASARRPCFLLAWRPPMALSWCISATSVEVSSSMSSSSSSSSSSGSPPSSPVPDALLFFLFFFFFFVPFFPGPAVAARSRSSRCANSSSTSVAVDSRRSGSKPSGRVAPDSDGDPTTQPPPAPAPAPLPKPRSASSMRPSSSADRSTCLMKASRSRSTEASMPSASSSRRRCAQVSWVPTLSAVLVVSTEPSCRPWCTSRRYLSSILRTWRSECLRGVSLSPPM</sequence>
<comment type="caution">
    <text evidence="3">The sequence shown here is derived from an EMBL/GenBank/DDBJ whole genome shotgun (WGS) entry which is preliminary data.</text>
</comment>